<organism evidence="1 2">
    <name type="scientific">Plectus sambesii</name>
    <dbReference type="NCBI Taxonomy" id="2011161"/>
    <lineage>
        <taxon>Eukaryota</taxon>
        <taxon>Metazoa</taxon>
        <taxon>Ecdysozoa</taxon>
        <taxon>Nematoda</taxon>
        <taxon>Chromadorea</taxon>
        <taxon>Plectida</taxon>
        <taxon>Plectina</taxon>
        <taxon>Plectoidea</taxon>
        <taxon>Plectidae</taxon>
        <taxon>Plectus</taxon>
    </lineage>
</organism>
<keyword evidence="1" id="KW-1185">Reference proteome</keyword>
<dbReference type="AlphaFoldDB" id="A0A914X729"/>
<proteinExistence type="predicted"/>
<accession>A0A914X729</accession>
<dbReference type="WBParaSite" id="PSAMB.scaffold7008size8430.g29448.t1">
    <property type="protein sequence ID" value="PSAMB.scaffold7008size8430.g29448.t1"/>
    <property type="gene ID" value="PSAMB.scaffold7008size8430.g29448"/>
</dbReference>
<evidence type="ECO:0000313" key="2">
    <source>
        <dbReference type="WBParaSite" id="PSAMB.scaffold7008size8430.g29448.t1"/>
    </source>
</evidence>
<protein>
    <submittedName>
        <fullName evidence="2">Uncharacterized protein</fullName>
    </submittedName>
</protein>
<evidence type="ECO:0000313" key="1">
    <source>
        <dbReference type="Proteomes" id="UP000887566"/>
    </source>
</evidence>
<name>A0A914X729_9BILA</name>
<reference evidence="2" key="1">
    <citation type="submission" date="2022-11" db="UniProtKB">
        <authorList>
            <consortium name="WormBaseParasite"/>
        </authorList>
    </citation>
    <scope>IDENTIFICATION</scope>
</reference>
<dbReference type="Proteomes" id="UP000887566">
    <property type="component" value="Unplaced"/>
</dbReference>
<sequence>MRYSCVTVRDSLSTAAFMRVTRPLTVAPMAGPPEEPSLSITRRVIRVTLLRTQAPSSLSSSTLGNNMNLAARSLLSRCESDAGDRPRRSKVYVRRRPSVCSPAWLGAGKLILSFGAVPVGCMGGSF</sequence>